<sequence length="232" mass="26217">MYRPASSSNKSSWNIHKYARFYQKPGTPENTNASGYWKYFEDVILAVTENNCLMLMKADIILESYSLWNSMNQLKGMWKGDSLLIICKSQNEARKFRVKFHSNEEKTGNGHCLDCVQMLSSYFLIKPATEATQEDSLRDDAETQDMRACSKTCEELAGTVPLKTLAQSVLANQGNLPLPYQEATPYASCDDRIQNAVRTCLTDPQFPQFVAKVEEHLIQLLDPLVTPNLSAV</sequence>
<dbReference type="InterPro" id="IPR029168">
    <property type="entry name" value="REC114L"/>
</dbReference>
<name>A0ABM1EN92_PRICU</name>
<gene>
    <name evidence="2" type="primary">LOC106813933</name>
</gene>
<protein>
    <submittedName>
        <fullName evidence="2">Meiotic recombination protein REC114-like</fullName>
    </submittedName>
</protein>
<dbReference type="PANTHER" id="PTHR34921:SF1">
    <property type="entry name" value="MEIOTIC RECOMBINATION PROTEIN REC114"/>
    <property type="match status" value="1"/>
</dbReference>
<dbReference type="GeneID" id="106813933"/>
<evidence type="ECO:0000313" key="1">
    <source>
        <dbReference type="Proteomes" id="UP000695022"/>
    </source>
</evidence>
<organism evidence="1 2">
    <name type="scientific">Priapulus caudatus</name>
    <name type="common">Priapulid worm</name>
    <dbReference type="NCBI Taxonomy" id="37621"/>
    <lineage>
        <taxon>Eukaryota</taxon>
        <taxon>Metazoa</taxon>
        <taxon>Ecdysozoa</taxon>
        <taxon>Scalidophora</taxon>
        <taxon>Priapulida</taxon>
        <taxon>Priapulimorpha</taxon>
        <taxon>Priapulimorphida</taxon>
        <taxon>Priapulidae</taxon>
        <taxon>Priapulus</taxon>
    </lineage>
</organism>
<evidence type="ECO:0000313" key="2">
    <source>
        <dbReference type="RefSeq" id="XP_014673663.1"/>
    </source>
</evidence>
<dbReference type="RefSeq" id="XP_014673663.1">
    <property type="nucleotide sequence ID" value="XM_014818177.1"/>
</dbReference>
<dbReference type="Proteomes" id="UP000695022">
    <property type="component" value="Unplaced"/>
</dbReference>
<dbReference type="Pfam" id="PF15165">
    <property type="entry name" value="REC114-like"/>
    <property type="match status" value="1"/>
</dbReference>
<accession>A0ABM1EN92</accession>
<reference evidence="2" key="1">
    <citation type="submission" date="2025-08" db="UniProtKB">
        <authorList>
            <consortium name="RefSeq"/>
        </authorList>
    </citation>
    <scope>IDENTIFICATION</scope>
</reference>
<proteinExistence type="predicted"/>
<dbReference type="PANTHER" id="PTHR34921">
    <property type="entry name" value="MEIOTIC RECOMBINATION PROTEIN REC114"/>
    <property type="match status" value="1"/>
</dbReference>
<keyword evidence="1" id="KW-1185">Reference proteome</keyword>